<evidence type="ECO:0000256" key="1">
    <source>
        <dbReference type="ARBA" id="ARBA00034491"/>
    </source>
</evidence>
<comment type="function">
    <text evidence="2">Component of the 26S proteasome, a multiprotein complex involved in the ATP-dependent degradation of ubiquitinated proteins.</text>
</comment>
<keyword evidence="2" id="KW-0647">Proteasome</keyword>
<keyword evidence="4" id="KW-1185">Reference proteome</keyword>
<dbReference type="Pfam" id="PF05160">
    <property type="entry name" value="DSS1_SEM1"/>
    <property type="match status" value="1"/>
</dbReference>
<keyword evidence="2" id="KW-0539">Nucleus</keyword>
<dbReference type="Proteomes" id="UP001642487">
    <property type="component" value="Chromosome 11"/>
</dbReference>
<protein>
    <recommendedName>
        <fullName evidence="2">26S proteasome complex subunit SEM1</fullName>
    </recommendedName>
</protein>
<name>A0ABP0XYK5_9ROSI</name>
<reference evidence="3 4" key="1">
    <citation type="submission" date="2024-03" db="EMBL/GenBank/DDBJ databases">
        <authorList>
            <person name="Gkanogiannis A."/>
            <person name="Becerra Lopez-Lavalle L."/>
        </authorList>
    </citation>
    <scope>NUCLEOTIDE SEQUENCE [LARGE SCALE GENOMIC DNA]</scope>
</reference>
<proteinExistence type="inferred from homology"/>
<gene>
    <name evidence="3" type="ORF">CITCOLO1_LOCUS4952</name>
</gene>
<accession>A0ABP0XYK5</accession>
<dbReference type="PANTHER" id="PTHR16771:SF17">
    <property type="entry name" value="PROTEIN DELETION OF SUV3 SUPPRESSOR 1(I)-RELATED"/>
    <property type="match status" value="1"/>
</dbReference>
<organism evidence="3 4">
    <name type="scientific">Citrullus colocynthis</name>
    <name type="common">colocynth</name>
    <dbReference type="NCBI Taxonomy" id="252529"/>
    <lineage>
        <taxon>Eukaryota</taxon>
        <taxon>Viridiplantae</taxon>
        <taxon>Streptophyta</taxon>
        <taxon>Embryophyta</taxon>
        <taxon>Tracheophyta</taxon>
        <taxon>Spermatophyta</taxon>
        <taxon>Magnoliopsida</taxon>
        <taxon>eudicotyledons</taxon>
        <taxon>Gunneridae</taxon>
        <taxon>Pentapetalae</taxon>
        <taxon>rosids</taxon>
        <taxon>fabids</taxon>
        <taxon>Cucurbitales</taxon>
        <taxon>Cucurbitaceae</taxon>
        <taxon>Benincaseae</taxon>
        <taxon>Citrullus</taxon>
    </lineage>
</organism>
<evidence type="ECO:0000313" key="3">
    <source>
        <dbReference type="EMBL" id="CAK9313239.1"/>
    </source>
</evidence>
<dbReference type="EMBL" id="OZ021745">
    <property type="protein sequence ID" value="CAK9313239.1"/>
    <property type="molecule type" value="Genomic_DNA"/>
</dbReference>
<dbReference type="PANTHER" id="PTHR16771">
    <property type="entry name" value="26 PROTEASOME COMPLEX SUBUNIT DSS1"/>
    <property type="match status" value="1"/>
</dbReference>
<dbReference type="InterPro" id="IPR007834">
    <property type="entry name" value="DSS1_SEM1"/>
</dbReference>
<evidence type="ECO:0000313" key="4">
    <source>
        <dbReference type="Proteomes" id="UP001642487"/>
    </source>
</evidence>
<comment type="subcellular location">
    <subcellularLocation>
        <location evidence="2">Nucleus</location>
    </subcellularLocation>
</comment>
<sequence>MMFKKASHRLADLSLKISRFIFSNRNQATRNSLDLPYSTALSQLSPKIRVSFVMATELKAASEEVKVDLFEDDDEFEEFEINEEWEVKEGKEISQQWEDDWDDDDVNDDFSLQLKRELENNAEKK</sequence>
<comment type="similarity">
    <text evidence="1 2">Belongs to the DSS1/SEM1 family.</text>
</comment>
<evidence type="ECO:0000256" key="2">
    <source>
        <dbReference type="RuleBase" id="RU369057"/>
    </source>
</evidence>
<dbReference type="SMART" id="SM01385">
    <property type="entry name" value="DSS1_SEM1"/>
    <property type="match status" value="1"/>
</dbReference>